<evidence type="ECO:0008006" key="7">
    <source>
        <dbReference type="Google" id="ProtNLM"/>
    </source>
</evidence>
<dbReference type="InterPro" id="IPR050090">
    <property type="entry name" value="Tyrosine_recombinase_XerCD"/>
</dbReference>
<keyword evidence="4" id="KW-0233">DNA recombination</keyword>
<dbReference type="InterPro" id="IPR010998">
    <property type="entry name" value="Integrase_recombinase_N"/>
</dbReference>
<organism evidence="5 6">
    <name type="scientific">Erythrobacter westpacificensis</name>
    <dbReference type="NCBI Taxonomy" id="1055231"/>
    <lineage>
        <taxon>Bacteria</taxon>
        <taxon>Pseudomonadati</taxon>
        <taxon>Pseudomonadota</taxon>
        <taxon>Alphaproteobacteria</taxon>
        <taxon>Sphingomonadales</taxon>
        <taxon>Erythrobacteraceae</taxon>
        <taxon>Erythrobacter/Porphyrobacter group</taxon>
        <taxon>Erythrobacter</taxon>
    </lineage>
</organism>
<comment type="caution">
    <text evidence="5">The sequence shown here is derived from an EMBL/GenBank/DDBJ whole genome shotgun (WGS) entry which is preliminary data.</text>
</comment>
<keyword evidence="6" id="KW-1185">Reference proteome</keyword>
<evidence type="ECO:0000313" key="5">
    <source>
        <dbReference type="EMBL" id="GAA5045482.1"/>
    </source>
</evidence>
<dbReference type="Gene3D" id="1.10.150.130">
    <property type="match status" value="1"/>
</dbReference>
<proteinExistence type="inferred from homology"/>
<reference evidence="6" key="1">
    <citation type="journal article" date="2019" name="Int. J. Syst. Evol. Microbiol.">
        <title>The Global Catalogue of Microorganisms (GCM) 10K type strain sequencing project: providing services to taxonomists for standard genome sequencing and annotation.</title>
        <authorList>
            <consortium name="The Broad Institute Genomics Platform"/>
            <consortium name="The Broad Institute Genome Sequencing Center for Infectious Disease"/>
            <person name="Wu L."/>
            <person name="Ma J."/>
        </authorList>
    </citation>
    <scope>NUCLEOTIDE SEQUENCE [LARGE SCALE GENOMIC DNA]</scope>
    <source>
        <strain evidence="6">JCM 18014</strain>
    </source>
</reference>
<evidence type="ECO:0000313" key="6">
    <source>
        <dbReference type="Proteomes" id="UP001500518"/>
    </source>
</evidence>
<name>A0ABP9JX30_9SPHN</name>
<evidence type="ECO:0000256" key="3">
    <source>
        <dbReference type="ARBA" id="ARBA00023125"/>
    </source>
</evidence>
<dbReference type="Gene3D" id="1.10.443.10">
    <property type="entry name" value="Intergrase catalytic core"/>
    <property type="match status" value="1"/>
</dbReference>
<dbReference type="CDD" id="cd01184">
    <property type="entry name" value="INT_C_like_1"/>
    <property type="match status" value="1"/>
</dbReference>
<evidence type="ECO:0000256" key="1">
    <source>
        <dbReference type="ARBA" id="ARBA00008857"/>
    </source>
</evidence>
<protein>
    <recommendedName>
        <fullName evidence="7">Tyr recombinase domain-containing protein</fullName>
    </recommendedName>
</protein>
<accession>A0ABP9JX30</accession>
<sequence>MAFEIAEAFESARRDGAATWSAHGPPSASMAPSVFIAPTNSLTIYDAWNRYLSDPGSARTRKTMLAYETVRNLVVAVLGKDKLVTDIARQDCRRVMEVLQQLPRHYERRWPGATPFEAIELGQKHAVQKMAASNCNGYLTRWAGMMNWLVKEEFATRNPVRGLRIADPIPAREKRLPFSIDQLDAIFQGEPYADLLSIIAGRTRPESPAHFYVPLIALFSGQRQNEICQQTVDDIVEIDGVHCFVVKADTALGKRVKTASSERVIPIHPALIRARLLEHWHRTKRANESRLWPELPLDRFGYASAYFSKWFARYLIKVGAKQDRTAFHSFRHNFRDAMRAGRVDRELTYTLGGWTGGGSGGASVGDFYGSGFPISALYEAITRVEYPVPALAPLIIERDD</sequence>
<dbReference type="EMBL" id="BAABHV010000001">
    <property type="protein sequence ID" value="GAA5045482.1"/>
    <property type="molecule type" value="Genomic_DNA"/>
</dbReference>
<dbReference type="PANTHER" id="PTHR30349:SF41">
    <property type="entry name" value="INTEGRASE_RECOMBINASE PROTEIN MJ0367-RELATED"/>
    <property type="match status" value="1"/>
</dbReference>
<keyword evidence="2" id="KW-0229">DNA integration</keyword>
<dbReference type="PANTHER" id="PTHR30349">
    <property type="entry name" value="PHAGE INTEGRASE-RELATED"/>
    <property type="match status" value="1"/>
</dbReference>
<evidence type="ECO:0000256" key="4">
    <source>
        <dbReference type="ARBA" id="ARBA00023172"/>
    </source>
</evidence>
<dbReference type="SUPFAM" id="SSF56349">
    <property type="entry name" value="DNA breaking-rejoining enzymes"/>
    <property type="match status" value="1"/>
</dbReference>
<keyword evidence="3" id="KW-0238">DNA-binding</keyword>
<dbReference type="Proteomes" id="UP001500518">
    <property type="component" value="Unassembled WGS sequence"/>
</dbReference>
<gene>
    <name evidence="5" type="ORF">GCM10023208_00010</name>
</gene>
<dbReference type="InterPro" id="IPR011010">
    <property type="entry name" value="DNA_brk_join_enz"/>
</dbReference>
<dbReference type="InterPro" id="IPR013762">
    <property type="entry name" value="Integrase-like_cat_sf"/>
</dbReference>
<evidence type="ECO:0000256" key="2">
    <source>
        <dbReference type="ARBA" id="ARBA00022908"/>
    </source>
</evidence>
<comment type="similarity">
    <text evidence="1">Belongs to the 'phage' integrase family.</text>
</comment>